<name>A0A8J2QU53_9NEOP</name>
<evidence type="ECO:0000256" key="3">
    <source>
        <dbReference type="ARBA" id="ARBA00022692"/>
    </source>
</evidence>
<evidence type="ECO:0000256" key="1">
    <source>
        <dbReference type="ARBA" id="ARBA00004370"/>
    </source>
</evidence>
<keyword evidence="2" id="KW-0813">Transport</keyword>
<evidence type="ECO:0000256" key="2">
    <source>
        <dbReference type="ARBA" id="ARBA00022448"/>
    </source>
</evidence>
<evidence type="ECO:0000256" key="5">
    <source>
        <dbReference type="ARBA" id="ARBA00023136"/>
    </source>
</evidence>
<evidence type="ECO:0000313" key="8">
    <source>
        <dbReference type="Proteomes" id="UP000789524"/>
    </source>
</evidence>
<dbReference type="OrthoDB" id="4142200at2759"/>
<dbReference type="EMBL" id="CAKASE010000066">
    <property type="protein sequence ID" value="CAG9570586.1"/>
    <property type="molecule type" value="Genomic_DNA"/>
</dbReference>
<evidence type="ECO:0000313" key="7">
    <source>
        <dbReference type="EMBL" id="CAG9570586.1"/>
    </source>
</evidence>
<comment type="subcellular location">
    <subcellularLocation>
        <location evidence="1">Membrane</location>
    </subcellularLocation>
</comment>
<evidence type="ECO:0000256" key="4">
    <source>
        <dbReference type="ARBA" id="ARBA00022989"/>
    </source>
</evidence>
<feature type="transmembrane region" description="Helical" evidence="6">
    <location>
        <begin position="105"/>
        <end position="123"/>
    </location>
</feature>
<dbReference type="SUPFAM" id="SSF103473">
    <property type="entry name" value="MFS general substrate transporter"/>
    <property type="match status" value="1"/>
</dbReference>
<keyword evidence="8" id="KW-1185">Reference proteome</keyword>
<dbReference type="Pfam" id="PF00083">
    <property type="entry name" value="Sugar_tr"/>
    <property type="match status" value="1"/>
</dbReference>
<dbReference type="Proteomes" id="UP000789524">
    <property type="component" value="Unassembled WGS sequence"/>
</dbReference>
<keyword evidence="5 6" id="KW-0472">Membrane</keyword>
<dbReference type="GO" id="GO:0016020">
    <property type="term" value="C:membrane"/>
    <property type="evidence" value="ECO:0007669"/>
    <property type="project" value="UniProtKB-SubCell"/>
</dbReference>
<comment type="caution">
    <text evidence="7">The sequence shown here is derived from an EMBL/GenBank/DDBJ whole genome shotgun (WGS) entry which is preliminary data.</text>
</comment>
<evidence type="ECO:0000256" key="6">
    <source>
        <dbReference type="SAM" id="Phobius"/>
    </source>
</evidence>
<dbReference type="GO" id="GO:0022857">
    <property type="term" value="F:transmembrane transporter activity"/>
    <property type="evidence" value="ECO:0007669"/>
    <property type="project" value="InterPro"/>
</dbReference>
<dbReference type="InterPro" id="IPR036259">
    <property type="entry name" value="MFS_trans_sf"/>
</dbReference>
<protein>
    <submittedName>
        <fullName evidence="7">(African queen) hypothetical protein</fullName>
    </submittedName>
</protein>
<gene>
    <name evidence="7" type="ORF">DCHRY22_LOCUS9295</name>
</gene>
<dbReference type="Gene3D" id="1.20.1250.20">
    <property type="entry name" value="MFS general substrate transporter like domains"/>
    <property type="match status" value="1"/>
</dbReference>
<sequence length="216" mass="23686">MSRTRAAYYSKRNRIERTASKRWRGSIRRLIAATVFRRSSSRRALLSCVVVVSAAAGSGAGAVNSFAAAVVRHSAHRVPVLNDTAYNFTIYNGTVPKALFESSEAGSMLCGTALVLGAAVATVTVDKVGRKVRSLASSFLIAWMWISNFLILRYFGTIAISLGLHATYYICASITLIGAAYIYLVIPETKGKTQNQINEALQGSWLLFKRKRKNQR</sequence>
<reference evidence="7" key="1">
    <citation type="submission" date="2021-09" db="EMBL/GenBank/DDBJ databases">
        <authorList>
            <person name="Martin H S."/>
        </authorList>
    </citation>
    <scope>NUCLEOTIDE SEQUENCE</scope>
</reference>
<keyword evidence="3 6" id="KW-0812">Transmembrane</keyword>
<dbReference type="PANTHER" id="PTHR48020:SF12">
    <property type="entry name" value="PROTON MYO-INOSITOL COTRANSPORTER"/>
    <property type="match status" value="1"/>
</dbReference>
<dbReference type="InterPro" id="IPR050814">
    <property type="entry name" value="Myo-inositol_Transporter"/>
</dbReference>
<proteinExistence type="predicted"/>
<organism evidence="7 8">
    <name type="scientific">Danaus chrysippus</name>
    <name type="common">African queen</name>
    <dbReference type="NCBI Taxonomy" id="151541"/>
    <lineage>
        <taxon>Eukaryota</taxon>
        <taxon>Metazoa</taxon>
        <taxon>Ecdysozoa</taxon>
        <taxon>Arthropoda</taxon>
        <taxon>Hexapoda</taxon>
        <taxon>Insecta</taxon>
        <taxon>Pterygota</taxon>
        <taxon>Neoptera</taxon>
        <taxon>Endopterygota</taxon>
        <taxon>Lepidoptera</taxon>
        <taxon>Glossata</taxon>
        <taxon>Ditrysia</taxon>
        <taxon>Papilionoidea</taxon>
        <taxon>Nymphalidae</taxon>
        <taxon>Danainae</taxon>
        <taxon>Danaini</taxon>
        <taxon>Danaina</taxon>
        <taxon>Danaus</taxon>
        <taxon>Anosia</taxon>
    </lineage>
</organism>
<dbReference type="InterPro" id="IPR005828">
    <property type="entry name" value="MFS_sugar_transport-like"/>
</dbReference>
<accession>A0A8J2QU53</accession>
<dbReference type="PANTHER" id="PTHR48020">
    <property type="entry name" value="PROTON MYO-INOSITOL COTRANSPORTER"/>
    <property type="match status" value="1"/>
</dbReference>
<feature type="transmembrane region" description="Helical" evidence="6">
    <location>
        <begin position="167"/>
        <end position="186"/>
    </location>
</feature>
<feature type="transmembrane region" description="Helical" evidence="6">
    <location>
        <begin position="135"/>
        <end position="155"/>
    </location>
</feature>
<dbReference type="AlphaFoldDB" id="A0A8J2QU53"/>
<keyword evidence="4 6" id="KW-1133">Transmembrane helix</keyword>